<dbReference type="RefSeq" id="WP_163481382.1">
    <property type="nucleotide sequence ID" value="NZ_JAAGWF010000009.1"/>
</dbReference>
<keyword evidence="2" id="KW-0805">Transcription regulation</keyword>
<dbReference type="SMART" id="SM00320">
    <property type="entry name" value="WD40"/>
    <property type="match status" value="4"/>
</dbReference>
<keyword evidence="7" id="KW-0472">Membrane</keyword>
<dbReference type="SMART" id="SM01043">
    <property type="entry name" value="BTAD"/>
    <property type="match status" value="1"/>
</dbReference>
<accession>A0A7K3VZF4</accession>
<dbReference type="PROSITE" id="PS50294">
    <property type="entry name" value="WD_REPEATS_REGION"/>
    <property type="match status" value="1"/>
</dbReference>
<dbReference type="PROSITE" id="PS51755">
    <property type="entry name" value="OMPR_PHOB"/>
    <property type="match status" value="1"/>
</dbReference>
<comment type="caution">
    <text evidence="9">The sequence shown here is derived from an EMBL/GenBank/DDBJ whole genome shotgun (WGS) entry which is preliminary data.</text>
</comment>
<dbReference type="SUPFAM" id="SSF52540">
    <property type="entry name" value="P-loop containing nucleoside triphosphate hydrolases"/>
    <property type="match status" value="1"/>
</dbReference>
<dbReference type="Pfam" id="PF03704">
    <property type="entry name" value="BTAD"/>
    <property type="match status" value="1"/>
</dbReference>
<dbReference type="GO" id="GO:0000160">
    <property type="term" value="P:phosphorelay signal transduction system"/>
    <property type="evidence" value="ECO:0007669"/>
    <property type="project" value="InterPro"/>
</dbReference>
<feature type="transmembrane region" description="Helical" evidence="7">
    <location>
        <begin position="694"/>
        <end position="715"/>
    </location>
</feature>
<dbReference type="GO" id="GO:0005829">
    <property type="term" value="C:cytosol"/>
    <property type="evidence" value="ECO:0007669"/>
    <property type="project" value="UniProtKB-ARBA"/>
</dbReference>
<comment type="similarity">
    <text evidence="1">Belongs to the AfsR/DnrI/RedD regulatory family.</text>
</comment>
<dbReference type="PROSITE" id="PS50082">
    <property type="entry name" value="WD_REPEATS_2"/>
    <property type="match status" value="1"/>
</dbReference>
<evidence type="ECO:0000313" key="9">
    <source>
        <dbReference type="EMBL" id="NEK58029.1"/>
    </source>
</evidence>
<keyword evidence="10" id="KW-1185">Reference proteome</keyword>
<organism evidence="9 10">
    <name type="scientific">Geodermatophilus sabuli</name>
    <dbReference type="NCBI Taxonomy" id="1564158"/>
    <lineage>
        <taxon>Bacteria</taxon>
        <taxon>Bacillati</taxon>
        <taxon>Actinomycetota</taxon>
        <taxon>Actinomycetes</taxon>
        <taxon>Geodermatophilales</taxon>
        <taxon>Geodermatophilaceae</taxon>
        <taxon>Geodermatophilus</taxon>
    </lineage>
</organism>
<dbReference type="InterPro" id="IPR005158">
    <property type="entry name" value="BTAD"/>
</dbReference>
<dbReference type="InterPro" id="IPR049052">
    <property type="entry name" value="nSTAND1"/>
</dbReference>
<feature type="repeat" description="WD" evidence="5">
    <location>
        <begin position="1059"/>
        <end position="1095"/>
    </location>
</feature>
<keyword evidence="7" id="KW-1133">Transmembrane helix</keyword>
<dbReference type="Pfam" id="PF20703">
    <property type="entry name" value="nSTAND1"/>
    <property type="match status" value="1"/>
</dbReference>
<feature type="domain" description="OmpR/PhoB-type" evidence="8">
    <location>
        <begin position="1"/>
        <end position="98"/>
    </location>
</feature>
<proteinExistence type="inferred from homology"/>
<dbReference type="InterPro" id="IPR011990">
    <property type="entry name" value="TPR-like_helical_dom_sf"/>
</dbReference>
<dbReference type="CDD" id="cd15831">
    <property type="entry name" value="BTAD"/>
    <property type="match status" value="1"/>
</dbReference>
<reference evidence="9 10" key="1">
    <citation type="submission" date="2020-02" db="EMBL/GenBank/DDBJ databases">
        <title>Geodermatophilus sabuli CPCC 205279 I12A-02694.</title>
        <authorList>
            <person name="Jiang Z."/>
        </authorList>
    </citation>
    <scope>NUCLEOTIDE SEQUENCE [LARGE SCALE GENOMIC DNA]</scope>
    <source>
        <strain evidence="9 10">I12A-02694</strain>
    </source>
</reference>
<evidence type="ECO:0000256" key="2">
    <source>
        <dbReference type="ARBA" id="ARBA00023015"/>
    </source>
</evidence>
<dbReference type="InterPro" id="IPR001867">
    <property type="entry name" value="OmpR/PhoB-type_DNA-bd"/>
</dbReference>
<dbReference type="SMART" id="SM00862">
    <property type="entry name" value="Trans_reg_C"/>
    <property type="match status" value="1"/>
</dbReference>
<dbReference type="Gene3D" id="1.10.10.10">
    <property type="entry name" value="Winged helix-like DNA-binding domain superfamily/Winged helix DNA-binding domain"/>
    <property type="match status" value="1"/>
</dbReference>
<evidence type="ECO:0000256" key="7">
    <source>
        <dbReference type="SAM" id="Phobius"/>
    </source>
</evidence>
<evidence type="ECO:0000313" key="10">
    <source>
        <dbReference type="Proteomes" id="UP000470246"/>
    </source>
</evidence>
<gene>
    <name evidence="9" type="ORF">GCU56_09105</name>
</gene>
<dbReference type="InterPro" id="IPR016032">
    <property type="entry name" value="Sig_transdc_resp-reg_C-effctor"/>
</dbReference>
<feature type="DNA-binding region" description="OmpR/PhoB-type" evidence="6">
    <location>
        <begin position="1"/>
        <end position="98"/>
    </location>
</feature>
<keyword evidence="4" id="KW-0804">Transcription</keyword>
<dbReference type="InterPro" id="IPR015943">
    <property type="entry name" value="WD40/YVTN_repeat-like_dom_sf"/>
</dbReference>
<dbReference type="SUPFAM" id="SSF48452">
    <property type="entry name" value="TPR-like"/>
    <property type="match status" value="1"/>
</dbReference>
<evidence type="ECO:0000256" key="6">
    <source>
        <dbReference type="PROSITE-ProRule" id="PRU01091"/>
    </source>
</evidence>
<evidence type="ECO:0000259" key="8">
    <source>
        <dbReference type="PROSITE" id="PS51755"/>
    </source>
</evidence>
<dbReference type="SUPFAM" id="SSF46894">
    <property type="entry name" value="C-terminal effector domain of the bipartite response regulators"/>
    <property type="match status" value="1"/>
</dbReference>
<evidence type="ECO:0000256" key="4">
    <source>
        <dbReference type="ARBA" id="ARBA00023163"/>
    </source>
</evidence>
<name>A0A7K3VZF4_9ACTN</name>
<evidence type="ECO:0000256" key="3">
    <source>
        <dbReference type="ARBA" id="ARBA00023125"/>
    </source>
</evidence>
<protein>
    <recommendedName>
        <fullName evidence="8">OmpR/PhoB-type domain-containing protein</fullName>
    </recommendedName>
</protein>
<sequence>MRIAVIGPLEVRGDDGTPVAIPGAKERLLLGVLAAGAPALVPADRIAEDLWDGDPPATARKSLQAHVVRLRSALEPDRPRGSTGRHVLRRGPGYALAVDRQDLDALAFGDLTARGRAALTAGDAAGAGELLTAALDLWRGEPYADWPDAAFAGAERRRLAEVRDGARTALAEARLARGEAAALVPDLERLVAEQPLREEWWRLLVLALYRSGRQADALGAARRARSVLAEELGADPGPALRAVEAAVLAQDPDLDATPAPATAPATAAAQPAPGACPYLGLRAYEAEDAGLFAGRERVVATLVARLVDAPLVAVSGPSGAGKSSVVRAGLVPALGAGALPGSDGWRPVVLLPGRHPVDGLAGLTGEDPPPAPVLLVCDQFEELWAPGMVPAERSAFLDTVVALLDDGVVARCVVVVRGDAVGRLAEHPGFVDRLRAALVLVPPMSDPELRDVVRAPAAAVGLRVEDDLVDAVVADGLGRPAALPLLSTALVGTWERRRGHLLTLAGYLAAGGVAGALARSAEAAYAALDEPGRVLARQLFVRLADLDDGGGLVRRPVPIAELEDGGRRAVAEVFLTRRLLSVDADRLEVTHEALLRAWPRLTRWLEDDAAGRAVRRHLTPAARDWDHAGRPDDELYRGARLTAALDWATAAGEELTATERDFLAASRAQAERDLAVARDQAVREARGRRRTRRLATVLAVVLVAALVAAGLAVYFQQDADTRATEAERASRVADANWLTSRTGTASSLDTAVLLAATSVRLADTPETQDGLLALLAENQRVVRAVPIPGRVQGGRVDGTGTLWLGVGDRVVAWPTGGRGLPRVAVPLDATWGAWYGADPSPVTDTLATSGLAANDEPYVRLVTPNGEVTRLLEGTEVGGLPVAVSHTAGAETVEFIVVTPPPGDAEGPARWRLRTIDADGGPASDTAAAGMAPAALGSFETDLDARAQLLVLWAHEGGPAVLVDLAGGAQVALPVDSRDAGSIGFQVTGDGAAQFWDDGVVTRYDRGGRVLQQLDAHSAPVRRVAVSPAGWAATVGDDGVVVRWAVDPLTRQWSEPEPLTGHRGDVRVAEVDPTGSMLVTAGEDDTAIVWHMREGGGFGADYPALDGRWVSNRPRVMGPEGTVVVPTRPLTRVAGADPLGPPDDTRQVAATFLDPDSGAVVRQVVLGETLPLVLFGSSVAVRPDGGAVAVTWGLGASVLDAQGRRMAPDIVLPPVEGALWNGAPLPAAVFWSAGWTRDGSRLLLGAEGDPDTGEGARLVVVDPATGEVEDQLDIGVSAQAIAPSPDGDLLAIASATTQRIVLLDADSLQVVATVDLLDGDRPFDVAWSPDGRLLAVVGDAGLLHLVDIGTGRAREPVAISPQILLQAEWLADGRTVATVGMDGTVTLFDVERGLPRTGPLRASGAGTAVYTHLLPGPGDELVAFSGEVPGRRYPLDPQEWLAAACALAGRDLTRAEWERYLPAREWRPTCTDLD</sequence>
<evidence type="ECO:0000256" key="1">
    <source>
        <dbReference type="ARBA" id="ARBA00005820"/>
    </source>
</evidence>
<evidence type="ECO:0000256" key="5">
    <source>
        <dbReference type="PROSITE-ProRule" id="PRU00221"/>
    </source>
</evidence>
<dbReference type="Proteomes" id="UP000470246">
    <property type="component" value="Unassembled WGS sequence"/>
</dbReference>
<dbReference type="GO" id="GO:0006355">
    <property type="term" value="P:regulation of DNA-templated transcription"/>
    <property type="evidence" value="ECO:0007669"/>
    <property type="project" value="InterPro"/>
</dbReference>
<dbReference type="InterPro" id="IPR001680">
    <property type="entry name" value="WD40_rpt"/>
</dbReference>
<dbReference type="InterPro" id="IPR027417">
    <property type="entry name" value="P-loop_NTPase"/>
</dbReference>
<keyword evidence="5" id="KW-0853">WD repeat</keyword>
<dbReference type="Pfam" id="PF00486">
    <property type="entry name" value="Trans_reg_C"/>
    <property type="match status" value="1"/>
</dbReference>
<dbReference type="EMBL" id="JAAGWF010000009">
    <property type="protein sequence ID" value="NEK58029.1"/>
    <property type="molecule type" value="Genomic_DNA"/>
</dbReference>
<dbReference type="PANTHER" id="PTHR35807">
    <property type="entry name" value="TRANSCRIPTIONAL REGULATOR REDD-RELATED"/>
    <property type="match status" value="1"/>
</dbReference>
<dbReference type="GO" id="GO:0003677">
    <property type="term" value="F:DNA binding"/>
    <property type="evidence" value="ECO:0007669"/>
    <property type="project" value="UniProtKB-UniRule"/>
</dbReference>
<dbReference type="InterPro" id="IPR011047">
    <property type="entry name" value="Quinoprotein_ADH-like_sf"/>
</dbReference>
<dbReference type="Gene3D" id="1.25.40.10">
    <property type="entry name" value="Tetratricopeptide repeat domain"/>
    <property type="match status" value="1"/>
</dbReference>
<keyword evidence="3 6" id="KW-0238">DNA-binding</keyword>
<dbReference type="Pfam" id="PF00400">
    <property type="entry name" value="WD40"/>
    <property type="match status" value="1"/>
</dbReference>
<dbReference type="InterPro" id="IPR051677">
    <property type="entry name" value="AfsR-DnrI-RedD_regulator"/>
</dbReference>
<keyword evidence="7" id="KW-0812">Transmembrane</keyword>
<dbReference type="PANTHER" id="PTHR35807:SF1">
    <property type="entry name" value="TRANSCRIPTIONAL REGULATOR REDD"/>
    <property type="match status" value="1"/>
</dbReference>
<dbReference type="InterPro" id="IPR036388">
    <property type="entry name" value="WH-like_DNA-bd_sf"/>
</dbReference>
<dbReference type="Gene3D" id="2.130.10.10">
    <property type="entry name" value="YVTN repeat-like/Quinoprotein amine dehydrogenase"/>
    <property type="match status" value="2"/>
</dbReference>
<dbReference type="SUPFAM" id="SSF50998">
    <property type="entry name" value="Quinoprotein alcohol dehydrogenase-like"/>
    <property type="match status" value="1"/>
</dbReference>